<gene>
    <name evidence="1" type="ORF">RU97_GL002494</name>
</gene>
<dbReference type="AlphaFoldDB" id="A0A1L8RD99"/>
<evidence type="ECO:0000313" key="2">
    <source>
        <dbReference type="Proteomes" id="UP000181884"/>
    </source>
</evidence>
<dbReference type="InterPro" id="IPR036166">
    <property type="entry name" value="YxeA-like_sf"/>
</dbReference>
<dbReference type="EMBL" id="JXKH01000007">
    <property type="protein sequence ID" value="OJG17704.1"/>
    <property type="molecule type" value="Genomic_DNA"/>
</dbReference>
<dbReference type="Pfam" id="PF06486">
    <property type="entry name" value="DUF1093"/>
    <property type="match status" value="1"/>
</dbReference>
<evidence type="ECO:0000313" key="1">
    <source>
        <dbReference type="EMBL" id="OJG17704.1"/>
    </source>
</evidence>
<protein>
    <recommendedName>
        <fullName evidence="3">DUF1093 domain-containing protein</fullName>
    </recommendedName>
</protein>
<dbReference type="STRING" id="214095.RU97_GL002494"/>
<accession>A0A1L8RD99</accession>
<evidence type="ECO:0008006" key="3">
    <source>
        <dbReference type="Google" id="ProtNLM"/>
    </source>
</evidence>
<proteinExistence type="predicted"/>
<keyword evidence="2" id="KW-1185">Reference proteome</keyword>
<organism evidence="1 2">
    <name type="scientific">Enterococcus canis</name>
    <dbReference type="NCBI Taxonomy" id="214095"/>
    <lineage>
        <taxon>Bacteria</taxon>
        <taxon>Bacillati</taxon>
        <taxon>Bacillota</taxon>
        <taxon>Bacilli</taxon>
        <taxon>Lactobacillales</taxon>
        <taxon>Enterococcaceae</taxon>
        <taxon>Enterococcus</taxon>
    </lineage>
</organism>
<dbReference type="Proteomes" id="UP000181884">
    <property type="component" value="Unassembled WGS sequence"/>
</dbReference>
<reference evidence="1 2" key="1">
    <citation type="submission" date="2014-12" db="EMBL/GenBank/DDBJ databases">
        <title>Draft genome sequences of 29 type strains of Enterococci.</title>
        <authorList>
            <person name="Zhong Z."/>
            <person name="Sun Z."/>
            <person name="Liu W."/>
            <person name="Zhang W."/>
            <person name="Zhang H."/>
        </authorList>
    </citation>
    <scope>NUCLEOTIDE SEQUENCE [LARGE SCALE GENOMIC DNA]</scope>
    <source>
        <strain evidence="1 2">DSM 17029</strain>
    </source>
</reference>
<dbReference type="Gene3D" id="2.40.50.480">
    <property type="match status" value="1"/>
</dbReference>
<name>A0A1L8RD99_9ENTE</name>
<dbReference type="InterPro" id="IPR006542">
    <property type="entry name" value="DUF1093"/>
</dbReference>
<dbReference type="SUPFAM" id="SSF159121">
    <property type="entry name" value="BC4932-like"/>
    <property type="match status" value="1"/>
</dbReference>
<comment type="caution">
    <text evidence="1">The sequence shown here is derived from an EMBL/GenBank/DDBJ whole genome shotgun (WGS) entry which is preliminary data.</text>
</comment>
<dbReference type="RefSeq" id="WP_067395365.1">
    <property type="nucleotide sequence ID" value="NZ_JXKH01000007.1"/>
</dbReference>
<sequence length="130" mass="14468">MKKIIAVVAVIVVAFLGYQGYHYYESTYVGTDTYAVVPEQVPEKKELKSDSGELIKEDGVQLYTYHYQLSGVTKDGKVREMSFEVDGVDPKPLQPNSVIKASVSEKRVVKGPWTIKNTEVPAEIQSKIGL</sequence>